<gene>
    <name evidence="2" type="ORF">C7T94_08555</name>
</gene>
<comment type="caution">
    <text evidence="2">The sequence shown here is derived from an EMBL/GenBank/DDBJ whole genome shotgun (WGS) entry which is preliminary data.</text>
</comment>
<proteinExistence type="predicted"/>
<dbReference type="RefSeq" id="WP_107214958.1">
    <property type="nucleotide sequence ID" value="NZ_KZ686269.1"/>
</dbReference>
<organism evidence="2 3">
    <name type="scientific">Pedobacter yulinensis</name>
    <dbReference type="NCBI Taxonomy" id="2126353"/>
    <lineage>
        <taxon>Bacteria</taxon>
        <taxon>Pseudomonadati</taxon>
        <taxon>Bacteroidota</taxon>
        <taxon>Sphingobacteriia</taxon>
        <taxon>Sphingobacteriales</taxon>
        <taxon>Sphingobacteriaceae</taxon>
        <taxon>Pedobacter</taxon>
    </lineage>
</organism>
<reference evidence="2 3" key="1">
    <citation type="submission" date="2018-03" db="EMBL/GenBank/DDBJ databases">
        <authorList>
            <person name="Keele B.F."/>
        </authorList>
    </citation>
    <scope>NUCLEOTIDE SEQUENCE [LARGE SCALE GENOMIC DNA]</scope>
    <source>
        <strain evidence="2 3">YL28-9</strain>
    </source>
</reference>
<accession>A0A2T3HJS4</accession>
<evidence type="ECO:0000313" key="3">
    <source>
        <dbReference type="Proteomes" id="UP000240912"/>
    </source>
</evidence>
<evidence type="ECO:0000313" key="2">
    <source>
        <dbReference type="EMBL" id="PST82698.1"/>
    </source>
</evidence>
<name>A0A2T3HJS4_9SPHI</name>
<keyword evidence="1" id="KW-1133">Transmembrane helix</keyword>
<keyword evidence="3" id="KW-1185">Reference proteome</keyword>
<keyword evidence="1" id="KW-0812">Transmembrane</keyword>
<dbReference type="Proteomes" id="UP000240912">
    <property type="component" value="Unassembled WGS sequence"/>
</dbReference>
<dbReference type="AlphaFoldDB" id="A0A2T3HJS4"/>
<evidence type="ECO:0000256" key="1">
    <source>
        <dbReference type="SAM" id="Phobius"/>
    </source>
</evidence>
<dbReference type="EMBL" id="PYLS01000005">
    <property type="protein sequence ID" value="PST82698.1"/>
    <property type="molecule type" value="Genomic_DNA"/>
</dbReference>
<protein>
    <submittedName>
        <fullName evidence="2">Uncharacterized protein</fullName>
    </submittedName>
</protein>
<dbReference type="OrthoDB" id="1349101at2"/>
<sequence>MKNEQIQILEKQVRQLRYLVFSLGLVVVAGAAMAFSGITRFTELTAERINIVEKDGTIKLVISNKARQHPGRMAGKDLPPRVRDAGLIFFNGDGDECGGLAYDNDKKSAGMVYSVDKYRDDQVMQIQYIEDLQSRVKKYGLQLWSYGKEDALQERLDRYHALQKLKNDSLMKSGIAAMRKDGLLATERLFIGKTYTDDMGLFIKDQNGKVRIRMYVDKHNQPRIELLDENEKALPLQ</sequence>
<keyword evidence="1" id="KW-0472">Membrane</keyword>
<feature type="transmembrane region" description="Helical" evidence="1">
    <location>
        <begin position="16"/>
        <end position="38"/>
    </location>
</feature>